<evidence type="ECO:0000313" key="12">
    <source>
        <dbReference type="Proteomes" id="UP000295110"/>
    </source>
</evidence>
<dbReference type="RefSeq" id="WP_132570707.1">
    <property type="nucleotide sequence ID" value="NZ_CBCSGL010000003.1"/>
</dbReference>
<dbReference type="Proteomes" id="UP000295110">
    <property type="component" value="Unassembled WGS sequence"/>
</dbReference>
<dbReference type="Gene3D" id="3.30.470.20">
    <property type="entry name" value="ATP-grasp fold, B domain"/>
    <property type="match status" value="1"/>
</dbReference>
<feature type="domain" description="Lipoyl-binding" evidence="7">
    <location>
        <begin position="445"/>
        <end position="527"/>
    </location>
</feature>
<feature type="domain" description="Biotin carboxylation" evidence="9">
    <location>
        <begin position="8"/>
        <end position="445"/>
    </location>
</feature>
<keyword evidence="5" id="KW-0092">Biotin</keyword>
<keyword evidence="4 6" id="KW-0067">ATP-binding</keyword>
<dbReference type="Gene3D" id="3.30.1490.20">
    <property type="entry name" value="ATP-grasp fold, A domain"/>
    <property type="match status" value="1"/>
</dbReference>
<reference evidence="11 12" key="1">
    <citation type="submission" date="2019-03" db="EMBL/GenBank/DDBJ databases">
        <title>Genomic Encyclopedia of Type Strains, Phase IV (KMG-IV): sequencing the most valuable type-strain genomes for metagenomic binning, comparative biology and taxonomic classification.</title>
        <authorList>
            <person name="Goeker M."/>
        </authorList>
    </citation>
    <scope>NUCLEOTIDE SEQUENCE [LARGE SCALE GENOMIC DNA]</scope>
    <source>
        <strain evidence="11 12">DSM 654</strain>
    </source>
</reference>
<evidence type="ECO:0000256" key="5">
    <source>
        <dbReference type="ARBA" id="ARBA00023267"/>
    </source>
</evidence>
<evidence type="ECO:0000259" key="9">
    <source>
        <dbReference type="PROSITE" id="PS50979"/>
    </source>
</evidence>
<dbReference type="InterPro" id="IPR005481">
    <property type="entry name" value="BC-like_N"/>
</dbReference>
<dbReference type="InterPro" id="IPR034733">
    <property type="entry name" value="AcCoA_carboxyl_beta"/>
</dbReference>
<dbReference type="InterPro" id="IPR029045">
    <property type="entry name" value="ClpP/crotonase-like_dom_sf"/>
</dbReference>
<accession>A0A4R3VCB9</accession>
<dbReference type="InterPro" id="IPR011761">
    <property type="entry name" value="ATP-grasp"/>
</dbReference>
<gene>
    <name evidence="11" type="ORF">EV671_1006191</name>
</gene>
<evidence type="ECO:0000259" key="7">
    <source>
        <dbReference type="PROSITE" id="PS50968"/>
    </source>
</evidence>
<dbReference type="CDD" id="cd06850">
    <property type="entry name" value="biotinyl_domain"/>
    <property type="match status" value="1"/>
</dbReference>
<dbReference type="InterPro" id="IPR016185">
    <property type="entry name" value="PreATP-grasp_dom_sf"/>
</dbReference>
<dbReference type="SUPFAM" id="SSF56059">
    <property type="entry name" value="Glutathione synthetase ATP-binding domain-like"/>
    <property type="match status" value="1"/>
</dbReference>
<dbReference type="InterPro" id="IPR005482">
    <property type="entry name" value="Biotin_COase_C"/>
</dbReference>
<name>A0A4R3VCB9_ROSSA</name>
<protein>
    <submittedName>
        <fullName evidence="11">Biotin-dependent enzyme</fullName>
    </submittedName>
</protein>
<evidence type="ECO:0000259" key="10">
    <source>
        <dbReference type="PROSITE" id="PS50989"/>
    </source>
</evidence>
<dbReference type="PANTHER" id="PTHR48095">
    <property type="entry name" value="PYRUVATE CARBOXYLASE SUBUNIT A"/>
    <property type="match status" value="1"/>
</dbReference>
<dbReference type="Pfam" id="PF00364">
    <property type="entry name" value="Biotin_lipoyl"/>
    <property type="match status" value="1"/>
</dbReference>
<dbReference type="EMBL" id="SMBU01000006">
    <property type="protein sequence ID" value="TCV01264.1"/>
    <property type="molecule type" value="Genomic_DNA"/>
</dbReference>
<dbReference type="SUPFAM" id="SSF51246">
    <property type="entry name" value="Rudiment single hybrid motif"/>
    <property type="match status" value="1"/>
</dbReference>
<dbReference type="InterPro" id="IPR051602">
    <property type="entry name" value="ACC_Biotin_Carboxylase"/>
</dbReference>
<dbReference type="Pfam" id="PF02785">
    <property type="entry name" value="Biotin_carb_C"/>
    <property type="match status" value="1"/>
</dbReference>
<evidence type="ECO:0000259" key="8">
    <source>
        <dbReference type="PROSITE" id="PS50975"/>
    </source>
</evidence>
<keyword evidence="2" id="KW-0436">Ligase</keyword>
<dbReference type="Gene3D" id="3.40.50.20">
    <property type="match status" value="1"/>
</dbReference>
<dbReference type="GO" id="GO:0016874">
    <property type="term" value="F:ligase activity"/>
    <property type="evidence" value="ECO:0007669"/>
    <property type="project" value="UniProtKB-KW"/>
</dbReference>
<dbReference type="AlphaFoldDB" id="A0A4R3VCB9"/>
<dbReference type="SUPFAM" id="SSF52440">
    <property type="entry name" value="PreATP-grasp domain"/>
    <property type="match status" value="1"/>
</dbReference>
<dbReference type="Pfam" id="PF01039">
    <property type="entry name" value="Carboxyl_trans"/>
    <property type="match status" value="1"/>
</dbReference>
<dbReference type="InterPro" id="IPR013815">
    <property type="entry name" value="ATP_grasp_subdomain_1"/>
</dbReference>
<dbReference type="InterPro" id="IPR005479">
    <property type="entry name" value="CPAse_ATP-bd"/>
</dbReference>
<dbReference type="Pfam" id="PF02786">
    <property type="entry name" value="CPSase_L_D2"/>
    <property type="match status" value="1"/>
</dbReference>
<dbReference type="GO" id="GO:0005524">
    <property type="term" value="F:ATP binding"/>
    <property type="evidence" value="ECO:0007669"/>
    <property type="project" value="UniProtKB-UniRule"/>
</dbReference>
<evidence type="ECO:0000313" key="11">
    <source>
        <dbReference type="EMBL" id="TCV01264.1"/>
    </source>
</evidence>
<dbReference type="SUPFAM" id="SSF52096">
    <property type="entry name" value="ClpP/crotonase"/>
    <property type="match status" value="2"/>
</dbReference>
<dbReference type="PROSITE" id="PS50979">
    <property type="entry name" value="BC"/>
    <property type="match status" value="1"/>
</dbReference>
<dbReference type="Gene3D" id="3.90.226.10">
    <property type="entry name" value="2-enoyl-CoA Hydratase, Chain A, domain 1"/>
    <property type="match status" value="2"/>
</dbReference>
<organism evidence="11 12">
    <name type="scientific">Roseateles saccharophilus</name>
    <name type="common">Pseudomonas saccharophila</name>
    <dbReference type="NCBI Taxonomy" id="304"/>
    <lineage>
        <taxon>Bacteria</taxon>
        <taxon>Pseudomonadati</taxon>
        <taxon>Pseudomonadota</taxon>
        <taxon>Betaproteobacteria</taxon>
        <taxon>Burkholderiales</taxon>
        <taxon>Sphaerotilaceae</taxon>
        <taxon>Roseateles</taxon>
    </lineage>
</organism>
<dbReference type="PROSITE" id="PS50989">
    <property type="entry name" value="COA_CT_CTER"/>
    <property type="match status" value="1"/>
</dbReference>
<dbReference type="InterPro" id="IPR011763">
    <property type="entry name" value="COA_CT_C"/>
</dbReference>
<feature type="domain" description="CoA carboxyltransferase C-terminal" evidence="10">
    <location>
        <begin position="807"/>
        <end position="1054"/>
    </location>
</feature>
<dbReference type="OrthoDB" id="9803706at2"/>
<dbReference type="SMART" id="SM00878">
    <property type="entry name" value="Biotin_carb_C"/>
    <property type="match status" value="1"/>
</dbReference>
<keyword evidence="12" id="KW-1185">Reference proteome</keyword>
<evidence type="ECO:0000256" key="6">
    <source>
        <dbReference type="PROSITE-ProRule" id="PRU00409"/>
    </source>
</evidence>
<dbReference type="InterPro" id="IPR011054">
    <property type="entry name" value="Rudment_hybrid_motif"/>
</dbReference>
<dbReference type="PROSITE" id="PS00867">
    <property type="entry name" value="CPSASE_2"/>
    <property type="match status" value="1"/>
</dbReference>
<dbReference type="PANTHER" id="PTHR48095:SF5">
    <property type="entry name" value="BLL7292 PROTEIN"/>
    <property type="match status" value="1"/>
</dbReference>
<evidence type="ECO:0000256" key="1">
    <source>
        <dbReference type="ARBA" id="ARBA00001953"/>
    </source>
</evidence>
<dbReference type="PROSITE" id="PS50968">
    <property type="entry name" value="BIOTINYL_LIPOYL"/>
    <property type="match status" value="1"/>
</dbReference>
<dbReference type="InterPro" id="IPR000089">
    <property type="entry name" value="Biotin_lipoyl"/>
</dbReference>
<comment type="caution">
    <text evidence="11">The sequence shown here is derived from an EMBL/GenBank/DDBJ whole genome shotgun (WGS) entry which is preliminary data.</text>
</comment>
<dbReference type="GO" id="GO:0046872">
    <property type="term" value="F:metal ion binding"/>
    <property type="evidence" value="ECO:0007669"/>
    <property type="project" value="InterPro"/>
</dbReference>
<feature type="domain" description="ATP-grasp" evidence="8">
    <location>
        <begin position="126"/>
        <end position="321"/>
    </location>
</feature>
<keyword evidence="3 6" id="KW-0547">Nucleotide-binding</keyword>
<comment type="cofactor">
    <cofactor evidence="1">
        <name>biotin</name>
        <dbReference type="ChEBI" id="CHEBI:57586"/>
    </cofactor>
</comment>
<dbReference type="PROSITE" id="PS50975">
    <property type="entry name" value="ATP_GRASP"/>
    <property type="match status" value="1"/>
</dbReference>
<proteinExistence type="predicted"/>
<evidence type="ECO:0000256" key="2">
    <source>
        <dbReference type="ARBA" id="ARBA00022598"/>
    </source>
</evidence>
<evidence type="ECO:0000256" key="3">
    <source>
        <dbReference type="ARBA" id="ARBA00022741"/>
    </source>
</evidence>
<dbReference type="InterPro" id="IPR011053">
    <property type="entry name" value="Single_hybrid_motif"/>
</dbReference>
<dbReference type="SUPFAM" id="SSF51230">
    <property type="entry name" value="Single hybrid motif"/>
    <property type="match status" value="1"/>
</dbReference>
<evidence type="ECO:0000256" key="4">
    <source>
        <dbReference type="ARBA" id="ARBA00022840"/>
    </source>
</evidence>
<dbReference type="Pfam" id="PF00289">
    <property type="entry name" value="Biotin_carb_N"/>
    <property type="match status" value="1"/>
</dbReference>
<sequence length="1061" mass="110515">MSASPPPAFTKVFVANRGEVALRVLRALRELGIASVAVHAADDSASAHVGAADETVALTGSGPAAYLDVGGLVALAKQRGCDAIHPGYGFLSERADFARACAAAGLVFIGATPEQLEGFGDKARARALARQCGVPVLAGSAGAVTLDEARAFLAEHGSLMLKAIAGGGGRGMRAVVGADELPGAYERCRSEARAAFGVDGVYAERLMPGARHIEVQLLGDGRQVVALGERDCTLQRRFQKLVEIAPSPALDEALREQLQEAALRLARAVAYQGLGTFEFLVDIARRDFVFIEANPRLQVEHTITEEVTGLDLVQLQVQVAAGGTLAGLGLAVPPRPQGFAVQWRVNAEAGGGRLDRFDLPAGPGVRVDTHGRPGAVASPHYDSLLAKLVVRGPRLQDVLRRSQRALAECRIEGVATNLGLLRALAVRPELAGPELHTGWLEAHLTELQPAPDAAAADARELRAPSAGRLLQFGVAVGDQVAAGAELAVLDAMKMEHVLAAPLAGRVVALAVEPGRVVGAGQLLLTLEAAGDAAAPAAAPGAADPDRIRPDLQRLLDRSAFTFDAARPEVIARRHALGLRSARENIADLCDPGSFIEYGALAVAAQSRRRTPEDLIANTPADGLVSGIGAVNGREFGEQRSRTVVMAYDATVLAGTQGARNHAKTDRMLGIAAEQKLPLVLFAEGGGGRPGDTDMPVVAGLHVPTFASHAALSGRVPVVGIAAGRCFAGNAALLGCSDVVIATRASNIGMGGPAMVEGGGLGVFKAEQIGPAEVQQANGVIDLLVDDEAAAVLAARHYLSFFQGRMGAWTAPDARVLREVVPENRLRAYDSCAVLPALFDAGSVLLLRAGFGAAVHTALACIEGRPVGVLASNPLHLGGAIDADAADKAARFMQLCNAHGLPLVSLIDTPGFMVGPDTEAKAQVRHASRLFVTAGALRVPVFAVVLRKSYGLGAMALAAGGLHRPVFSIAWPTGEFGAMGLEGAVRLGFRKELEALPEGAEREVLFKRLVAQQYAGGEALNLAATLEIDAVIDPAETRAWLARGLASAIIRPFDSHRFVDTW</sequence>
<dbReference type="InterPro" id="IPR011764">
    <property type="entry name" value="Biotin_carboxylation_dom"/>
</dbReference>
<dbReference type="Gene3D" id="2.40.50.100">
    <property type="match status" value="1"/>
</dbReference>